<dbReference type="Gene3D" id="3.10.450.50">
    <property type="match status" value="1"/>
</dbReference>
<comment type="caution">
    <text evidence="1">The sequence shown here is derived from an EMBL/GenBank/DDBJ whole genome shotgun (WGS) entry which is preliminary data.</text>
</comment>
<dbReference type="GO" id="GO:0030638">
    <property type="term" value="P:polyketide metabolic process"/>
    <property type="evidence" value="ECO:0007669"/>
    <property type="project" value="InterPro"/>
</dbReference>
<organism evidence="1 2">
    <name type="scientific">Parasedimentitalea maritima</name>
    <dbReference type="NCBI Taxonomy" id="2578117"/>
    <lineage>
        <taxon>Bacteria</taxon>
        <taxon>Pseudomonadati</taxon>
        <taxon>Pseudomonadota</taxon>
        <taxon>Alphaproteobacteria</taxon>
        <taxon>Rhodobacterales</taxon>
        <taxon>Paracoccaceae</taxon>
        <taxon>Parasedimentitalea</taxon>
    </lineage>
</organism>
<dbReference type="SUPFAM" id="SSF54427">
    <property type="entry name" value="NTF2-like"/>
    <property type="match status" value="1"/>
</dbReference>
<dbReference type="InterPro" id="IPR032710">
    <property type="entry name" value="NTF2-like_dom_sf"/>
</dbReference>
<dbReference type="EMBL" id="WSFO01000009">
    <property type="protein sequence ID" value="KAE9628610.1"/>
    <property type="molecule type" value="Genomic_DNA"/>
</dbReference>
<reference evidence="1 2" key="1">
    <citation type="submission" date="2019-12" db="EMBL/GenBank/DDBJ databases">
        <authorList>
            <person name="Zhang Y.-J."/>
        </authorList>
    </citation>
    <scope>NUCLEOTIDE SEQUENCE [LARGE SCALE GENOMIC DNA]</scope>
    <source>
        <strain evidence="1 2">H18S-6</strain>
    </source>
</reference>
<evidence type="ECO:0000313" key="1">
    <source>
        <dbReference type="EMBL" id="KAE9628610.1"/>
    </source>
</evidence>
<dbReference type="InterPro" id="IPR009959">
    <property type="entry name" value="Cyclase_SnoaL-like"/>
</dbReference>
<accession>A0A6A4REA6</accession>
<dbReference type="Pfam" id="PF07366">
    <property type="entry name" value="SnoaL"/>
    <property type="match status" value="1"/>
</dbReference>
<evidence type="ECO:0000313" key="2">
    <source>
        <dbReference type="Proteomes" id="UP000441586"/>
    </source>
</evidence>
<name>A0A6A4REA6_9RHOB</name>
<gene>
    <name evidence="1" type="ORF">GP644_15650</name>
</gene>
<dbReference type="AlphaFoldDB" id="A0A6A4REA6"/>
<proteinExistence type="predicted"/>
<dbReference type="RefSeq" id="WP_158980334.1">
    <property type="nucleotide sequence ID" value="NZ_WSFO01000009.1"/>
</dbReference>
<sequence>MTNTELLQYWFDEVWSNGNLNVIDKMYGPDTYSTGVISGTSLQREDIRELVTAIRELLKDIKVSFSHVMEQDDWLAVRTEIDAKRSDNEAEIQMTGQMFIRFENQVIVESHSHFNYLALFEQLGQIPSDAVPILLTGQAMQWK</sequence>
<dbReference type="Proteomes" id="UP000441586">
    <property type="component" value="Unassembled WGS sequence"/>
</dbReference>
<protein>
    <submittedName>
        <fullName evidence="1">Nuclear transport factor 2 family protein</fullName>
    </submittedName>
</protein>